<sequence>MKTLTCPVNGPRPLSEFFYGGALRLMPDPSVDDALWADAVFNRAGIPGTRREWWCHIPSYTWFIAERDTATDVVTATYLFQGGAP</sequence>
<dbReference type="GO" id="GO:0008115">
    <property type="term" value="F:sarcosine oxidase activity"/>
    <property type="evidence" value="ECO:0007669"/>
    <property type="project" value="InterPro"/>
</dbReference>
<dbReference type="Pfam" id="PF04267">
    <property type="entry name" value="SoxD"/>
    <property type="match status" value="1"/>
</dbReference>
<dbReference type="OrthoDB" id="7159274at2"/>
<name>A0A368HM88_9GAMM</name>
<reference evidence="1 2" key="1">
    <citation type="submission" date="2018-02" db="EMBL/GenBank/DDBJ databases">
        <title>Insights into the biology of acidophilic members of the Acidiferrobacteraceae family derived from comparative genomic analyses.</title>
        <authorList>
            <person name="Issotta F."/>
            <person name="Thyssen C."/>
            <person name="Mena C."/>
            <person name="Moya A."/>
            <person name="Bellenberg S."/>
            <person name="Sproer C."/>
            <person name="Covarrubias P.C."/>
            <person name="Sand W."/>
            <person name="Quatrini R."/>
            <person name="Vera M."/>
        </authorList>
    </citation>
    <scope>NUCLEOTIDE SEQUENCE [LARGE SCALE GENOMIC DNA]</scope>
    <source>
        <strain evidence="2">m-1</strain>
    </source>
</reference>
<accession>A0A368HM88</accession>
<keyword evidence="2" id="KW-1185">Reference proteome</keyword>
<dbReference type="RefSeq" id="WP_114282615.1">
    <property type="nucleotide sequence ID" value="NZ_PSYR01000001.1"/>
</dbReference>
<gene>
    <name evidence="1" type="ORF">C4900_06005</name>
</gene>
<proteinExistence type="predicted"/>
<dbReference type="Gene3D" id="3.30.2270.10">
    <property type="entry name" value="Folate-binding superfamily"/>
    <property type="match status" value="1"/>
</dbReference>
<dbReference type="Proteomes" id="UP000253250">
    <property type="component" value="Unassembled WGS sequence"/>
</dbReference>
<dbReference type="AlphaFoldDB" id="A0A368HM88"/>
<dbReference type="InterPro" id="IPR038561">
    <property type="entry name" value="SoxD_sf"/>
</dbReference>
<dbReference type="InterPro" id="IPR006279">
    <property type="entry name" value="SoxD"/>
</dbReference>
<protein>
    <submittedName>
        <fullName evidence="1">Sarcosine oxidase subunit delta</fullName>
    </submittedName>
</protein>
<dbReference type="EMBL" id="PSYR01000001">
    <property type="protein sequence ID" value="RCN59257.1"/>
    <property type="molecule type" value="Genomic_DNA"/>
</dbReference>
<dbReference type="GO" id="GO:0046653">
    <property type="term" value="P:tetrahydrofolate metabolic process"/>
    <property type="evidence" value="ECO:0007669"/>
    <property type="project" value="InterPro"/>
</dbReference>
<organism evidence="1 2">
    <name type="scientific">Acidiferrobacter thiooxydans</name>
    <dbReference type="NCBI Taxonomy" id="163359"/>
    <lineage>
        <taxon>Bacteria</taxon>
        <taxon>Pseudomonadati</taxon>
        <taxon>Pseudomonadota</taxon>
        <taxon>Gammaproteobacteria</taxon>
        <taxon>Acidiferrobacterales</taxon>
        <taxon>Acidiferrobacteraceae</taxon>
        <taxon>Acidiferrobacter</taxon>
    </lineage>
</organism>
<evidence type="ECO:0000313" key="2">
    <source>
        <dbReference type="Proteomes" id="UP000253250"/>
    </source>
</evidence>
<comment type="caution">
    <text evidence="1">The sequence shown here is derived from an EMBL/GenBank/DDBJ whole genome shotgun (WGS) entry which is preliminary data.</text>
</comment>
<evidence type="ECO:0000313" key="1">
    <source>
        <dbReference type="EMBL" id="RCN59257.1"/>
    </source>
</evidence>